<name>A0A1I1IEE2_9BURK</name>
<dbReference type="RefSeq" id="WP_091872726.1">
    <property type="nucleotide sequence ID" value="NZ_FOLD01000005.1"/>
</dbReference>
<gene>
    <name evidence="3" type="ORF">SAMN05216204_105113</name>
</gene>
<evidence type="ECO:0000256" key="2">
    <source>
        <dbReference type="SAM" id="Phobius"/>
    </source>
</evidence>
<dbReference type="PROSITE" id="PS51257">
    <property type="entry name" value="PROKAR_LIPOPROTEIN"/>
    <property type="match status" value="1"/>
</dbReference>
<keyword evidence="2" id="KW-0812">Transmembrane</keyword>
<dbReference type="EMBL" id="FOLD01000005">
    <property type="protein sequence ID" value="SFC32073.1"/>
    <property type="molecule type" value="Genomic_DNA"/>
</dbReference>
<feature type="compositionally biased region" description="Basic residues" evidence="1">
    <location>
        <begin position="77"/>
        <end position="88"/>
    </location>
</feature>
<keyword evidence="2" id="KW-0472">Membrane</keyword>
<protein>
    <recommendedName>
        <fullName evidence="5">Lipoprotein</fullName>
    </recommendedName>
</protein>
<dbReference type="Proteomes" id="UP000198639">
    <property type="component" value="Unassembled WGS sequence"/>
</dbReference>
<proteinExistence type="predicted"/>
<reference evidence="4" key="1">
    <citation type="submission" date="2016-10" db="EMBL/GenBank/DDBJ databases">
        <authorList>
            <person name="Varghese N."/>
            <person name="Submissions S."/>
        </authorList>
    </citation>
    <scope>NUCLEOTIDE SEQUENCE [LARGE SCALE GENOMIC DNA]</scope>
    <source>
        <strain evidence="4">CGMCC 1.12041</strain>
    </source>
</reference>
<sequence length="88" mass="9270">MNIQGIRLLKRGAVGLLLVAGLGGCAVYGPPYAGNDPYYGGGGYSTYYGAPVELNLGLGYYGGSRHGNYRRDGWGHGRSHGGGRRGRH</sequence>
<evidence type="ECO:0000313" key="3">
    <source>
        <dbReference type="EMBL" id="SFC32073.1"/>
    </source>
</evidence>
<evidence type="ECO:0000313" key="4">
    <source>
        <dbReference type="Proteomes" id="UP000198639"/>
    </source>
</evidence>
<accession>A0A1I1IEE2</accession>
<feature type="region of interest" description="Disordered" evidence="1">
    <location>
        <begin position="67"/>
        <end position="88"/>
    </location>
</feature>
<feature type="transmembrane region" description="Helical" evidence="2">
    <location>
        <begin position="12"/>
        <end position="29"/>
    </location>
</feature>
<evidence type="ECO:0008006" key="5">
    <source>
        <dbReference type="Google" id="ProtNLM"/>
    </source>
</evidence>
<keyword evidence="2" id="KW-1133">Transmembrane helix</keyword>
<evidence type="ECO:0000256" key="1">
    <source>
        <dbReference type="SAM" id="MobiDB-lite"/>
    </source>
</evidence>
<dbReference type="AlphaFoldDB" id="A0A1I1IEE2"/>
<organism evidence="3 4">
    <name type="scientific">Massilia yuzhufengensis</name>
    <dbReference type="NCBI Taxonomy" id="1164594"/>
    <lineage>
        <taxon>Bacteria</taxon>
        <taxon>Pseudomonadati</taxon>
        <taxon>Pseudomonadota</taxon>
        <taxon>Betaproteobacteria</taxon>
        <taxon>Burkholderiales</taxon>
        <taxon>Oxalobacteraceae</taxon>
        <taxon>Telluria group</taxon>
        <taxon>Massilia</taxon>
    </lineage>
</organism>
<keyword evidence="4" id="KW-1185">Reference proteome</keyword>